<feature type="compositionally biased region" description="Low complexity" evidence="1">
    <location>
        <begin position="260"/>
        <end position="278"/>
    </location>
</feature>
<dbReference type="PANTHER" id="PTHR37610:SF55">
    <property type="entry name" value="RETROTRANSPOSON COPIA-LIKE N-TERMINAL DOMAIN-CONTAINING PROTEIN"/>
    <property type="match status" value="1"/>
</dbReference>
<dbReference type="EMBL" id="JAWXYG010000006">
    <property type="protein sequence ID" value="KAK4269822.1"/>
    <property type="molecule type" value="Genomic_DNA"/>
</dbReference>
<dbReference type="Proteomes" id="UP001293593">
    <property type="component" value="Unassembled WGS sequence"/>
</dbReference>
<dbReference type="AlphaFoldDB" id="A0AAE1JK33"/>
<organism evidence="3 4">
    <name type="scientific">Acacia crassicarpa</name>
    <name type="common">northern wattle</name>
    <dbReference type="NCBI Taxonomy" id="499986"/>
    <lineage>
        <taxon>Eukaryota</taxon>
        <taxon>Viridiplantae</taxon>
        <taxon>Streptophyta</taxon>
        <taxon>Embryophyta</taxon>
        <taxon>Tracheophyta</taxon>
        <taxon>Spermatophyta</taxon>
        <taxon>Magnoliopsida</taxon>
        <taxon>eudicotyledons</taxon>
        <taxon>Gunneridae</taxon>
        <taxon>Pentapetalae</taxon>
        <taxon>rosids</taxon>
        <taxon>fabids</taxon>
        <taxon>Fabales</taxon>
        <taxon>Fabaceae</taxon>
        <taxon>Caesalpinioideae</taxon>
        <taxon>mimosoid clade</taxon>
        <taxon>Acacieae</taxon>
        <taxon>Acacia</taxon>
    </lineage>
</organism>
<gene>
    <name evidence="3" type="ORF">QN277_022931</name>
</gene>
<feature type="domain" description="Retrotransposon Copia-like N-terminal" evidence="2">
    <location>
        <begin position="36"/>
        <end position="80"/>
    </location>
</feature>
<feature type="compositionally biased region" description="Polar residues" evidence="1">
    <location>
        <begin position="331"/>
        <end position="347"/>
    </location>
</feature>
<dbReference type="InterPro" id="IPR029472">
    <property type="entry name" value="Copia-like_N"/>
</dbReference>
<dbReference type="PANTHER" id="PTHR37610">
    <property type="entry name" value="CCHC-TYPE DOMAIN-CONTAINING PROTEIN"/>
    <property type="match status" value="1"/>
</dbReference>
<feature type="region of interest" description="Disordered" evidence="1">
    <location>
        <begin position="326"/>
        <end position="347"/>
    </location>
</feature>
<feature type="region of interest" description="Disordered" evidence="1">
    <location>
        <begin position="249"/>
        <end position="278"/>
    </location>
</feature>
<evidence type="ECO:0000313" key="4">
    <source>
        <dbReference type="Proteomes" id="UP001293593"/>
    </source>
</evidence>
<proteinExistence type="predicted"/>
<name>A0AAE1JK33_9FABA</name>
<feature type="compositionally biased region" description="Low complexity" evidence="1">
    <location>
        <begin position="366"/>
        <end position="386"/>
    </location>
</feature>
<dbReference type="Pfam" id="PF14244">
    <property type="entry name" value="Retrotran_gag_3"/>
    <property type="match status" value="1"/>
</dbReference>
<feature type="region of interest" description="Disordered" evidence="1">
    <location>
        <begin position="362"/>
        <end position="400"/>
    </location>
</feature>
<comment type="caution">
    <text evidence="3">The sequence shown here is derived from an EMBL/GenBank/DDBJ whole genome shotgun (WGS) entry which is preliminary data.</text>
</comment>
<evidence type="ECO:0000256" key="1">
    <source>
        <dbReference type="SAM" id="MobiDB-lite"/>
    </source>
</evidence>
<protein>
    <recommendedName>
        <fullName evidence="2">Retrotransposon Copia-like N-terminal domain-containing protein</fullName>
    </recommendedName>
</protein>
<sequence>MADSSSVATSASAGVIAGTGNTIDSALNVSSPYYLHPSENPGLVLVTSVLTGSNYHTWSRAMKVALQSKNKLGFVDGTISMLTISDSNYSTWLRCNTMVCTWITRSLSPTIAQSILWLDKAYDIWNDLKARFAVSDLFRVTELQDEIYAFRQGDLSISEYYTKLKIFWDEYMILCPITRCSCNFICPCATYLDNDYTLWFLKGLNDRFAPVKSQIMLLEPLPSVHKVFSLLLQQEREMISPPGATEPVILFNKGPQRHPSNASSSGFNSRSSGSVGSNSTKFCTYCNRPRHTIDTCYRKHGFPPGFKFRGQGSNAPQMKDPVVNSVIEHPPSSTGPFASSDPKSASIPQFTQDQYQKLLALVQMHPTPSTSPMSSVNNLHSVSSSHQDPGSFSLEDDWYS</sequence>
<keyword evidence="4" id="KW-1185">Reference proteome</keyword>
<evidence type="ECO:0000313" key="3">
    <source>
        <dbReference type="EMBL" id="KAK4269822.1"/>
    </source>
</evidence>
<reference evidence="3" key="1">
    <citation type="submission" date="2023-10" db="EMBL/GenBank/DDBJ databases">
        <title>Chromosome-level genome of the transformable northern wattle, Acacia crassicarpa.</title>
        <authorList>
            <person name="Massaro I."/>
            <person name="Sinha N.R."/>
            <person name="Poethig S."/>
            <person name="Leichty A.R."/>
        </authorList>
    </citation>
    <scope>NUCLEOTIDE SEQUENCE</scope>
    <source>
        <strain evidence="3">Acra3RX</strain>
        <tissue evidence="3">Leaf</tissue>
    </source>
</reference>
<evidence type="ECO:0000259" key="2">
    <source>
        <dbReference type="Pfam" id="PF14244"/>
    </source>
</evidence>
<accession>A0AAE1JK33</accession>